<reference evidence="2 3" key="1">
    <citation type="submission" date="2020-10" db="EMBL/GenBank/DDBJ databases">
        <title>The Coptis chinensis genome and diversification of protoberbering-type alkaloids.</title>
        <authorList>
            <person name="Wang B."/>
            <person name="Shu S."/>
            <person name="Song C."/>
            <person name="Liu Y."/>
        </authorList>
    </citation>
    <scope>NUCLEOTIDE SEQUENCE [LARGE SCALE GENOMIC DNA]</scope>
    <source>
        <strain evidence="2">HL-2020</strain>
        <tissue evidence="2">Leaf</tissue>
    </source>
</reference>
<feature type="region of interest" description="Disordered" evidence="1">
    <location>
        <begin position="130"/>
        <end position="149"/>
    </location>
</feature>
<sequence>MGTEEDGQSNDNRKRNDATEKSKKGNTKRGTTIMIELNKKWDGNKIRVAYDEKGRPNNRVVRRKLAGMEGALARSKVPLSEFETWHDLPEPLRDDLWEAMQVEDGDTFSKMLPNLEISTPKVKDAIPKMKKTPTNHEFSTPKEEKHDLLGSEKARKDNKGKQIKDFGVVAKSKKALPNFEISTPQNGLAKCHRMTTYMKYLYGSFMSSQERYTFANPSNFTNYGNDDGEKNSAFVNTIRLCKARNQILLIPYNLGAIRAFTYAGGKRMMAGPNWQVVKEDRKKHKKAMPARKEDQKSFAATPYGFYSLDFMEPYIELYYQTAEVSPLSVLLIPHGSSRYRSPGNREAMQVLVEDQDKKVLEKNYMDEPRLPVDY</sequence>
<evidence type="ECO:0000313" key="3">
    <source>
        <dbReference type="Proteomes" id="UP000631114"/>
    </source>
</evidence>
<accession>A0A835HNF0</accession>
<keyword evidence="3" id="KW-1185">Reference proteome</keyword>
<dbReference type="AlphaFoldDB" id="A0A835HNF0"/>
<organism evidence="2 3">
    <name type="scientific">Coptis chinensis</name>
    <dbReference type="NCBI Taxonomy" id="261450"/>
    <lineage>
        <taxon>Eukaryota</taxon>
        <taxon>Viridiplantae</taxon>
        <taxon>Streptophyta</taxon>
        <taxon>Embryophyta</taxon>
        <taxon>Tracheophyta</taxon>
        <taxon>Spermatophyta</taxon>
        <taxon>Magnoliopsida</taxon>
        <taxon>Ranunculales</taxon>
        <taxon>Ranunculaceae</taxon>
        <taxon>Coptidoideae</taxon>
        <taxon>Coptis</taxon>
    </lineage>
</organism>
<protein>
    <submittedName>
        <fullName evidence="2">Uncharacterized protein</fullName>
    </submittedName>
</protein>
<comment type="caution">
    <text evidence="2">The sequence shown here is derived from an EMBL/GenBank/DDBJ whole genome shotgun (WGS) entry which is preliminary data.</text>
</comment>
<name>A0A835HNF0_9MAGN</name>
<proteinExistence type="predicted"/>
<evidence type="ECO:0000313" key="2">
    <source>
        <dbReference type="EMBL" id="KAF9602046.1"/>
    </source>
</evidence>
<feature type="region of interest" description="Disordered" evidence="1">
    <location>
        <begin position="1"/>
        <end position="30"/>
    </location>
</feature>
<evidence type="ECO:0000256" key="1">
    <source>
        <dbReference type="SAM" id="MobiDB-lite"/>
    </source>
</evidence>
<gene>
    <name evidence="2" type="ORF">IFM89_024803</name>
</gene>
<dbReference type="Proteomes" id="UP000631114">
    <property type="component" value="Unassembled WGS sequence"/>
</dbReference>
<feature type="compositionally biased region" description="Basic and acidic residues" evidence="1">
    <location>
        <begin position="139"/>
        <end position="149"/>
    </location>
</feature>
<feature type="compositionally biased region" description="Basic and acidic residues" evidence="1">
    <location>
        <begin position="11"/>
        <end position="23"/>
    </location>
</feature>
<dbReference type="EMBL" id="JADFTS010000006">
    <property type="protein sequence ID" value="KAF9602046.1"/>
    <property type="molecule type" value="Genomic_DNA"/>
</dbReference>